<dbReference type="KEGG" id="olu:OSTLU_92090"/>
<dbReference type="STRING" id="436017.A4RQQ9"/>
<dbReference type="Gene3D" id="1.20.5.190">
    <property type="match status" value="1"/>
</dbReference>
<dbReference type="EMBL" id="CP000581">
    <property type="protein sequence ID" value="ABO93721.1"/>
    <property type="molecule type" value="Genomic_DNA"/>
</dbReference>
<name>A4RQQ9_OSTLU</name>
<feature type="compositionally biased region" description="Basic and acidic residues" evidence="1">
    <location>
        <begin position="65"/>
        <end position="92"/>
    </location>
</feature>
<dbReference type="SMART" id="SM00015">
    <property type="entry name" value="IQ"/>
    <property type="match status" value="3"/>
</dbReference>
<dbReference type="Pfam" id="PF00612">
    <property type="entry name" value="IQ"/>
    <property type="match status" value="2"/>
</dbReference>
<dbReference type="InterPro" id="IPR000048">
    <property type="entry name" value="IQ_motif_EF-hand-BS"/>
</dbReference>
<dbReference type="GeneID" id="4999473"/>
<dbReference type="Gramene" id="ABO93721">
    <property type="protein sequence ID" value="ABO93721"/>
    <property type="gene ID" value="OSTLU_92090"/>
</dbReference>
<protein>
    <submittedName>
        <fullName evidence="2">Uncharacterized protein</fullName>
    </submittedName>
</protein>
<gene>
    <name evidence="2" type="ORF">OSTLU_92090</name>
</gene>
<feature type="region of interest" description="Disordered" evidence="1">
    <location>
        <begin position="63"/>
        <end position="117"/>
    </location>
</feature>
<proteinExistence type="predicted"/>
<reference evidence="2 3" key="1">
    <citation type="journal article" date="2007" name="Proc. Natl. Acad. Sci. U.S.A.">
        <title>The tiny eukaryote Ostreococcus provides genomic insights into the paradox of plankton speciation.</title>
        <authorList>
            <person name="Palenik B."/>
            <person name="Grimwood J."/>
            <person name="Aerts A."/>
            <person name="Rouze P."/>
            <person name="Salamov A."/>
            <person name="Putnam N."/>
            <person name="Dupont C."/>
            <person name="Jorgensen R."/>
            <person name="Derelle E."/>
            <person name="Rombauts S."/>
            <person name="Zhou K."/>
            <person name="Otillar R."/>
            <person name="Merchant S.S."/>
            <person name="Podell S."/>
            <person name="Gaasterland T."/>
            <person name="Napoli C."/>
            <person name="Gendler K."/>
            <person name="Manuell A."/>
            <person name="Tai V."/>
            <person name="Vallon O."/>
            <person name="Piganeau G."/>
            <person name="Jancek S."/>
            <person name="Heijde M."/>
            <person name="Jabbari K."/>
            <person name="Bowler C."/>
            <person name="Lohr M."/>
            <person name="Robbens S."/>
            <person name="Werner G."/>
            <person name="Dubchak I."/>
            <person name="Pazour G.J."/>
            <person name="Ren Q."/>
            <person name="Paulsen I."/>
            <person name="Delwiche C."/>
            <person name="Schmutz J."/>
            <person name="Rokhsar D."/>
            <person name="Van de Peer Y."/>
            <person name="Moreau H."/>
            <person name="Grigoriev I.V."/>
        </authorList>
    </citation>
    <scope>NUCLEOTIDE SEQUENCE [LARGE SCALE GENOMIC DNA]</scope>
    <source>
        <strain evidence="2 3">CCE9901</strain>
    </source>
</reference>
<dbReference type="Proteomes" id="UP000001568">
    <property type="component" value="Chromosome 1"/>
</dbReference>
<sequence>MHDTASRKPTSRVLDRAPCESAESLFENLCQNWAKRADELARFERELCATREAVRLSSDGSDLDMVEKDTRPCSRACGEDTRDTPARPRRTESTFSAEPPAKRRAKQRIKSFVTEESDEDEDTEVSLRELLSRAIEESVAVRRRRVEKETERRKIVDTARVRRDAGRTIARSLKRWHTRRMRTICVVQSICRRWLALRRVRAVRDRRERLTRMFWIWRSTLIRARRRRACVRIQSSWRGYATRRALREDKGRRERVKRCVEEIVKRYIQRHERAKRACAAQRIQRAWRAFIRFSTLRRMNAATLQIQRVWRGTRTRRAVRSYRESTVRRNAVEFDLESADEDDFMDDDDDENAALRDVFDSVTCSTAERIAESTERARATSSRAPAASARQSDDSASTASREHYNRRHTRHIREQSKRRRREALQTSSTARFAAFRSNAARSTR</sequence>
<dbReference type="PROSITE" id="PS50096">
    <property type="entry name" value="IQ"/>
    <property type="match status" value="2"/>
</dbReference>
<feature type="region of interest" description="Disordered" evidence="1">
    <location>
        <begin position="370"/>
        <end position="444"/>
    </location>
</feature>
<feature type="compositionally biased region" description="Low complexity" evidence="1">
    <location>
        <begin position="426"/>
        <end position="444"/>
    </location>
</feature>
<evidence type="ECO:0000313" key="3">
    <source>
        <dbReference type="Proteomes" id="UP000001568"/>
    </source>
</evidence>
<dbReference type="HOGENOM" id="CLU_617363_0_0_1"/>
<dbReference type="RefSeq" id="XP_001415429.1">
    <property type="nucleotide sequence ID" value="XM_001415392.1"/>
</dbReference>
<feature type="compositionally biased region" description="Basic residues" evidence="1">
    <location>
        <begin position="404"/>
        <end position="421"/>
    </location>
</feature>
<organism evidence="2 3">
    <name type="scientific">Ostreococcus lucimarinus (strain CCE9901)</name>
    <dbReference type="NCBI Taxonomy" id="436017"/>
    <lineage>
        <taxon>Eukaryota</taxon>
        <taxon>Viridiplantae</taxon>
        <taxon>Chlorophyta</taxon>
        <taxon>Mamiellophyceae</taxon>
        <taxon>Mamiellales</taxon>
        <taxon>Bathycoccaceae</taxon>
        <taxon>Ostreococcus</taxon>
    </lineage>
</organism>
<evidence type="ECO:0000313" key="2">
    <source>
        <dbReference type="EMBL" id="ABO93721.1"/>
    </source>
</evidence>
<feature type="compositionally biased region" description="Low complexity" evidence="1">
    <location>
        <begin position="379"/>
        <end position="399"/>
    </location>
</feature>
<dbReference type="AlphaFoldDB" id="A4RQQ9"/>
<evidence type="ECO:0000256" key="1">
    <source>
        <dbReference type="SAM" id="MobiDB-lite"/>
    </source>
</evidence>
<accession>A4RQQ9</accession>
<keyword evidence="3" id="KW-1185">Reference proteome</keyword>